<keyword evidence="2 7" id="KW-0349">Heme</keyword>
<evidence type="ECO:0000313" key="9">
    <source>
        <dbReference type="Proteomes" id="UP000283644"/>
    </source>
</evidence>
<dbReference type="PRINTS" id="PR00359">
    <property type="entry name" value="BP450"/>
</dbReference>
<evidence type="ECO:0000256" key="7">
    <source>
        <dbReference type="RuleBase" id="RU000461"/>
    </source>
</evidence>
<dbReference type="Proteomes" id="UP000283644">
    <property type="component" value="Unassembled WGS sequence"/>
</dbReference>
<dbReference type="FunFam" id="1.10.630.10:FF:000018">
    <property type="entry name" value="Cytochrome P450 monooxygenase"/>
    <property type="match status" value="1"/>
</dbReference>
<proteinExistence type="inferred from homology"/>
<dbReference type="EMBL" id="QXGH01000017">
    <property type="protein sequence ID" value="RHW26493.1"/>
    <property type="molecule type" value="Genomic_DNA"/>
</dbReference>
<dbReference type="InterPro" id="IPR017972">
    <property type="entry name" value="Cyt_P450_CS"/>
</dbReference>
<dbReference type="InterPro" id="IPR036396">
    <property type="entry name" value="Cyt_P450_sf"/>
</dbReference>
<evidence type="ECO:0000256" key="6">
    <source>
        <dbReference type="ARBA" id="ARBA00023033"/>
    </source>
</evidence>
<keyword evidence="9" id="KW-1185">Reference proteome</keyword>
<name>A0A417Y1I2_9ACTN</name>
<evidence type="ECO:0000256" key="1">
    <source>
        <dbReference type="ARBA" id="ARBA00010617"/>
    </source>
</evidence>
<comment type="caution">
    <text evidence="8">The sequence shown here is derived from an EMBL/GenBank/DDBJ whole genome shotgun (WGS) entry which is preliminary data.</text>
</comment>
<dbReference type="GO" id="GO:0020037">
    <property type="term" value="F:heme binding"/>
    <property type="evidence" value="ECO:0007669"/>
    <property type="project" value="InterPro"/>
</dbReference>
<dbReference type="GO" id="GO:0005506">
    <property type="term" value="F:iron ion binding"/>
    <property type="evidence" value="ECO:0007669"/>
    <property type="project" value="InterPro"/>
</dbReference>
<accession>A0A417Y1I2</accession>
<keyword evidence="5 7" id="KW-0408">Iron</keyword>
<dbReference type="GO" id="GO:0008395">
    <property type="term" value="F:steroid hydroxylase activity"/>
    <property type="evidence" value="ECO:0007669"/>
    <property type="project" value="TreeGrafter"/>
</dbReference>
<evidence type="ECO:0000313" key="8">
    <source>
        <dbReference type="EMBL" id="RHW26493.1"/>
    </source>
</evidence>
<dbReference type="PANTHER" id="PTHR46696:SF4">
    <property type="entry name" value="BIOTIN BIOSYNTHESIS CYTOCHROME P450"/>
    <property type="match status" value="1"/>
</dbReference>
<gene>
    <name evidence="8" type="ORF">D0Z08_14290</name>
</gene>
<dbReference type="AlphaFoldDB" id="A0A417Y1I2"/>
<sequence length="416" mass="44954">MGSEPTTARYVPGGGAAWRDPWPSYAALREHEPVHHVVPPAHPEHDYYVLSRHADVLAAAVDAATFSSARGLTVTYDELARIGLEDNPPFVMTDPPVHTAFRRLVARGFTPRQVAELEPAVRAFVVERLERLRADGGGDIVATLFKPMPSMVVAHYLGVPEDDRPRFDEWTNAIVAANAAEGVGGAVGGAAAATVELMGYFSALMERRRTEQAAGVMGEDTVSHLVAAAGDGSADPAARTDAMAILGFVFTMVTGGNDTTTGLLGGSMELLARHSDQLEDLAEMPGLVPDAVEELLRLTSPVQGLARTTTRDVEVHGTVIPAGRRVLLLYGAANRDWRRYGADAEQLDIRRRPTQILTFSQGHHHCLGAAAARLQARIALEELVRRIPRFTVDPDQIVWAPGAYVRRPMSVPFTVD</sequence>
<keyword evidence="4 7" id="KW-0560">Oxidoreductase</keyword>
<dbReference type="GO" id="GO:0036199">
    <property type="term" value="F:cholest-4-en-3-one 26-monooxygenase activity"/>
    <property type="evidence" value="ECO:0007669"/>
    <property type="project" value="TreeGrafter"/>
</dbReference>
<dbReference type="PROSITE" id="PS00086">
    <property type="entry name" value="CYTOCHROME_P450"/>
    <property type="match status" value="1"/>
</dbReference>
<comment type="similarity">
    <text evidence="1 7">Belongs to the cytochrome P450 family.</text>
</comment>
<organism evidence="8 9">
    <name type="scientific">Nocardioides immobilis</name>
    <dbReference type="NCBI Taxonomy" id="2049295"/>
    <lineage>
        <taxon>Bacteria</taxon>
        <taxon>Bacillati</taxon>
        <taxon>Actinomycetota</taxon>
        <taxon>Actinomycetes</taxon>
        <taxon>Propionibacteriales</taxon>
        <taxon>Nocardioidaceae</taxon>
        <taxon>Nocardioides</taxon>
    </lineage>
</organism>
<dbReference type="InterPro" id="IPR002397">
    <property type="entry name" value="Cyt_P450_B"/>
</dbReference>
<dbReference type="InterPro" id="IPR001128">
    <property type="entry name" value="Cyt_P450"/>
</dbReference>
<dbReference type="OrthoDB" id="502624at2"/>
<dbReference type="Pfam" id="PF00067">
    <property type="entry name" value="p450"/>
    <property type="match status" value="1"/>
</dbReference>
<dbReference type="RefSeq" id="WP_118925907.1">
    <property type="nucleotide sequence ID" value="NZ_QXGH01000017.1"/>
</dbReference>
<dbReference type="SUPFAM" id="SSF48264">
    <property type="entry name" value="Cytochrome P450"/>
    <property type="match status" value="1"/>
</dbReference>
<reference evidence="8 9" key="1">
    <citation type="submission" date="2018-09" db="EMBL/GenBank/DDBJ databases">
        <title>Genome sequencing of Nocardioides immobilis CCTCC AB 2017083 for comparison to Nocardioides silvaticus.</title>
        <authorList>
            <person name="Li C."/>
            <person name="Wang G."/>
        </authorList>
    </citation>
    <scope>NUCLEOTIDE SEQUENCE [LARGE SCALE GENOMIC DNA]</scope>
    <source>
        <strain evidence="8 9">CCTCC AB 2017083</strain>
    </source>
</reference>
<keyword evidence="3 7" id="KW-0479">Metal-binding</keyword>
<dbReference type="GO" id="GO:0006707">
    <property type="term" value="P:cholesterol catabolic process"/>
    <property type="evidence" value="ECO:0007669"/>
    <property type="project" value="TreeGrafter"/>
</dbReference>
<evidence type="ECO:0000256" key="4">
    <source>
        <dbReference type="ARBA" id="ARBA00023002"/>
    </source>
</evidence>
<protein>
    <submittedName>
        <fullName evidence="8">Cytochrome P450</fullName>
    </submittedName>
</protein>
<dbReference type="Gene3D" id="1.10.630.10">
    <property type="entry name" value="Cytochrome P450"/>
    <property type="match status" value="1"/>
</dbReference>
<evidence type="ECO:0000256" key="5">
    <source>
        <dbReference type="ARBA" id="ARBA00023004"/>
    </source>
</evidence>
<evidence type="ECO:0000256" key="3">
    <source>
        <dbReference type="ARBA" id="ARBA00022723"/>
    </source>
</evidence>
<keyword evidence="6 7" id="KW-0503">Monooxygenase</keyword>
<dbReference type="PANTHER" id="PTHR46696">
    <property type="entry name" value="P450, PUTATIVE (EUROFUNG)-RELATED"/>
    <property type="match status" value="1"/>
</dbReference>
<evidence type="ECO:0000256" key="2">
    <source>
        <dbReference type="ARBA" id="ARBA00022617"/>
    </source>
</evidence>